<keyword evidence="6" id="KW-0732">Signal</keyword>
<dbReference type="RefSeq" id="WP_215795086.1">
    <property type="nucleotide sequence ID" value="NZ_JAHKKG010000016.1"/>
</dbReference>
<dbReference type="InterPro" id="IPR001701">
    <property type="entry name" value="Glyco_hydro_9"/>
</dbReference>
<evidence type="ECO:0000313" key="10">
    <source>
        <dbReference type="Proteomes" id="UP001519654"/>
    </source>
</evidence>
<reference evidence="9 10" key="1">
    <citation type="submission" date="2021-06" db="EMBL/GenBank/DDBJ databases">
        <title>Actinoplanes lichenicola sp. nov., and Actinoplanes ovalisporus sp. nov., isolated from lichen in Thailand.</title>
        <authorList>
            <person name="Saeng-In P."/>
            <person name="Kanchanasin P."/>
            <person name="Yuki M."/>
            <person name="Kudo T."/>
            <person name="Ohkuma M."/>
            <person name="Phongsopitanun W."/>
            <person name="Tanasupawat S."/>
        </authorList>
    </citation>
    <scope>NUCLEOTIDE SEQUENCE [LARGE SCALE GENOMIC DNA]</scope>
    <source>
        <strain evidence="9 10">NBRC 110975</strain>
    </source>
</reference>
<keyword evidence="4" id="KW-0326">Glycosidase</keyword>
<dbReference type="InterPro" id="IPR004197">
    <property type="entry name" value="Cellulase_Ig-like"/>
</dbReference>
<evidence type="ECO:0000313" key="9">
    <source>
        <dbReference type="EMBL" id="MBU2669900.1"/>
    </source>
</evidence>
<keyword evidence="2 9" id="KW-0378">Hydrolase</keyword>
<evidence type="ECO:0000256" key="6">
    <source>
        <dbReference type="SAM" id="SignalP"/>
    </source>
</evidence>
<dbReference type="Gene3D" id="1.50.10.10">
    <property type="match status" value="1"/>
</dbReference>
<evidence type="ECO:0000256" key="3">
    <source>
        <dbReference type="ARBA" id="ARBA00023277"/>
    </source>
</evidence>
<feature type="domain" description="Glycoside hydrolase family 9" evidence="7">
    <location>
        <begin position="132"/>
        <end position="606"/>
    </location>
</feature>
<dbReference type="PROSITE" id="PS51257">
    <property type="entry name" value="PROKAR_LIPOPROTEIN"/>
    <property type="match status" value="1"/>
</dbReference>
<protein>
    <submittedName>
        <fullName evidence="9">Glycoside hydrolase family 9 protein</fullName>
    </submittedName>
</protein>
<dbReference type="Proteomes" id="UP001519654">
    <property type="component" value="Unassembled WGS sequence"/>
</dbReference>
<dbReference type="GO" id="GO:0016787">
    <property type="term" value="F:hydrolase activity"/>
    <property type="evidence" value="ECO:0007669"/>
    <property type="project" value="UniProtKB-KW"/>
</dbReference>
<evidence type="ECO:0000256" key="1">
    <source>
        <dbReference type="ARBA" id="ARBA00007072"/>
    </source>
</evidence>
<dbReference type="Pfam" id="PF02927">
    <property type="entry name" value="CelD_N"/>
    <property type="match status" value="1"/>
</dbReference>
<feature type="signal peptide" evidence="6">
    <location>
        <begin position="1"/>
        <end position="22"/>
    </location>
</feature>
<comment type="caution">
    <text evidence="9">The sequence shown here is derived from an EMBL/GenBank/DDBJ whole genome shotgun (WGS) entry which is preliminary data.</text>
</comment>
<dbReference type="InterPro" id="IPR013783">
    <property type="entry name" value="Ig-like_fold"/>
</dbReference>
<dbReference type="SUPFAM" id="SSF81296">
    <property type="entry name" value="E set domains"/>
    <property type="match status" value="1"/>
</dbReference>
<name>A0ABS5Z611_9ACTN</name>
<dbReference type="InterPro" id="IPR008928">
    <property type="entry name" value="6-hairpin_glycosidase_sf"/>
</dbReference>
<keyword evidence="3" id="KW-0119">Carbohydrate metabolism</keyword>
<dbReference type="Gene3D" id="2.60.40.10">
    <property type="entry name" value="Immunoglobulins"/>
    <property type="match status" value="1"/>
</dbReference>
<evidence type="ECO:0000256" key="4">
    <source>
        <dbReference type="ARBA" id="ARBA00023295"/>
    </source>
</evidence>
<evidence type="ECO:0000256" key="5">
    <source>
        <dbReference type="ARBA" id="ARBA00023326"/>
    </source>
</evidence>
<feature type="chain" id="PRO_5047408928" evidence="6">
    <location>
        <begin position="23"/>
        <end position="615"/>
    </location>
</feature>
<dbReference type="PANTHER" id="PTHR22298">
    <property type="entry name" value="ENDO-1,4-BETA-GLUCANASE"/>
    <property type="match status" value="1"/>
</dbReference>
<feature type="domain" description="Cellulase Ig-like" evidence="8">
    <location>
        <begin position="32"/>
        <end position="112"/>
    </location>
</feature>
<organism evidence="9 10">
    <name type="scientific">Paractinoplanes bogorensis</name>
    <dbReference type="NCBI Taxonomy" id="1610840"/>
    <lineage>
        <taxon>Bacteria</taxon>
        <taxon>Bacillati</taxon>
        <taxon>Actinomycetota</taxon>
        <taxon>Actinomycetes</taxon>
        <taxon>Micromonosporales</taxon>
        <taxon>Micromonosporaceae</taxon>
        <taxon>Paractinoplanes</taxon>
    </lineage>
</organism>
<proteinExistence type="inferred from homology"/>
<evidence type="ECO:0000259" key="8">
    <source>
        <dbReference type="Pfam" id="PF02927"/>
    </source>
</evidence>
<sequence length="615" mass="66126">MRPWARRTLGILLFGALLAGGAACDHSSPPEAMIRVDQVGYTPGETKTAYLLSPRDASEARVTVLDAYGKKVWETRVGANRGPWNAGFPDVRPIDLSGLTRRGVYRVRVEGDVRAESPPFRVEPAADLFGPLARASLSYFQNHRDGADQLPSPWERKPAHLSDRAATVYDRPSFDAQGRLTDDLSPVGGPVDVEGGWYDAGDFLKFTHTTAYVLSAMLIARRDGLVADGLTAEIEHGLTWLDKMWDADDEVLYTQVGIGSGSSRSGGFLGDHDTWRLPEADDQLDVRPGDERYYQRYRPVFRAADPGQAVSPNLAGRVAAAFALAAQVEAVEQPDRARSHLEAAASIFRLSRTGDAGELVTAEPRSFYPEDRWTDDLAFGATELALAGRVLGDSRTREWSAAAAKWARVNAGRGGNDALSVYDVSALADAEAVRLLGGGNDLLQDMRRRLDAGVRAAAADPMGAAAGSGGYDYAARQLGFAAMAELYERVSGDERYAAFATAQRGVVLGANGWGVSMVVGAGSTYPLCPHDQIATLTRTEVPGLSMAGAVVNGPNRADRVRLLQTTNGPATCRNDALARFDRDDVRFTDDSRISANTEPSIDFSATGLLAFALLD</sequence>
<dbReference type="InterPro" id="IPR014756">
    <property type="entry name" value="Ig_E-set"/>
</dbReference>
<evidence type="ECO:0000256" key="2">
    <source>
        <dbReference type="ARBA" id="ARBA00022801"/>
    </source>
</evidence>
<comment type="similarity">
    <text evidence="1">Belongs to the glycosyl hydrolase 9 (cellulase E) family.</text>
</comment>
<dbReference type="CDD" id="cd02850">
    <property type="entry name" value="E_set_Cellulase_N"/>
    <property type="match status" value="1"/>
</dbReference>
<dbReference type="InterPro" id="IPR012341">
    <property type="entry name" value="6hp_glycosidase-like_sf"/>
</dbReference>
<gene>
    <name evidence="9" type="ORF">KOI35_40955</name>
</gene>
<accession>A0ABS5Z611</accession>
<keyword evidence="5" id="KW-0624">Polysaccharide degradation</keyword>
<dbReference type="Pfam" id="PF00759">
    <property type="entry name" value="Glyco_hydro_9"/>
    <property type="match status" value="1"/>
</dbReference>
<evidence type="ECO:0000259" key="7">
    <source>
        <dbReference type="Pfam" id="PF00759"/>
    </source>
</evidence>
<keyword evidence="10" id="KW-1185">Reference proteome</keyword>
<dbReference type="EMBL" id="JAHKKG010000016">
    <property type="protein sequence ID" value="MBU2669900.1"/>
    <property type="molecule type" value="Genomic_DNA"/>
</dbReference>
<dbReference type="SUPFAM" id="SSF48208">
    <property type="entry name" value="Six-hairpin glycosidases"/>
    <property type="match status" value="1"/>
</dbReference>